<dbReference type="OrthoDB" id="6132562at2759"/>
<reference evidence="4" key="2">
    <citation type="submission" date="2020-11" db="EMBL/GenBank/DDBJ databases">
        <authorList>
            <person name="McCartney M.A."/>
            <person name="Auch B."/>
            <person name="Kono T."/>
            <person name="Mallez S."/>
            <person name="Becker A."/>
            <person name="Gohl D.M."/>
            <person name="Silverstein K.A.T."/>
            <person name="Koren S."/>
            <person name="Bechman K.B."/>
            <person name="Herman A."/>
            <person name="Abrahante J.E."/>
            <person name="Garbe J."/>
        </authorList>
    </citation>
    <scope>NUCLEOTIDE SEQUENCE</scope>
    <source>
        <strain evidence="4">Duluth1</strain>
        <tissue evidence="4">Whole animal</tissue>
    </source>
</reference>
<proteinExistence type="predicted"/>
<feature type="domain" description="EF-hand" evidence="3">
    <location>
        <begin position="208"/>
        <end position="243"/>
    </location>
</feature>
<reference evidence="4" key="1">
    <citation type="journal article" date="2019" name="bioRxiv">
        <title>The Genome of the Zebra Mussel, Dreissena polymorpha: A Resource for Invasive Species Research.</title>
        <authorList>
            <person name="McCartney M.A."/>
            <person name="Auch B."/>
            <person name="Kono T."/>
            <person name="Mallez S."/>
            <person name="Zhang Y."/>
            <person name="Obille A."/>
            <person name="Becker A."/>
            <person name="Abrahante J.E."/>
            <person name="Garbe J."/>
            <person name="Badalamenti J.P."/>
            <person name="Herman A."/>
            <person name="Mangelson H."/>
            <person name="Liachko I."/>
            <person name="Sullivan S."/>
            <person name="Sone E.D."/>
            <person name="Koren S."/>
            <person name="Silverstein K.A.T."/>
            <person name="Beckman K.B."/>
            <person name="Gohl D.M."/>
        </authorList>
    </citation>
    <scope>NUCLEOTIDE SEQUENCE</scope>
    <source>
        <strain evidence="4">Duluth1</strain>
        <tissue evidence="4">Whole animal</tissue>
    </source>
</reference>
<evidence type="ECO:0000256" key="1">
    <source>
        <dbReference type="ARBA" id="ARBA00022837"/>
    </source>
</evidence>
<accession>A0A9D4GS70</accession>
<feature type="signal peptide" evidence="2">
    <location>
        <begin position="1"/>
        <end position="16"/>
    </location>
</feature>
<dbReference type="PROSITE" id="PS00018">
    <property type="entry name" value="EF_HAND_1"/>
    <property type="match status" value="4"/>
</dbReference>
<feature type="chain" id="PRO_5039016579" description="EF-hand domain-containing protein" evidence="2">
    <location>
        <begin position="17"/>
        <end position="273"/>
    </location>
</feature>
<dbReference type="SUPFAM" id="SSF47473">
    <property type="entry name" value="EF-hand"/>
    <property type="match status" value="1"/>
</dbReference>
<dbReference type="AlphaFoldDB" id="A0A9D4GS70"/>
<dbReference type="Gene3D" id="1.10.238.10">
    <property type="entry name" value="EF-hand"/>
    <property type="match status" value="2"/>
</dbReference>
<dbReference type="InterPro" id="IPR011992">
    <property type="entry name" value="EF-hand-dom_pair"/>
</dbReference>
<protein>
    <recommendedName>
        <fullName evidence="3">EF-hand domain-containing protein</fullName>
    </recommendedName>
</protein>
<dbReference type="InterPro" id="IPR002048">
    <property type="entry name" value="EF_hand_dom"/>
</dbReference>
<comment type="caution">
    <text evidence="4">The sequence shown here is derived from an EMBL/GenBank/DDBJ whole genome shotgun (WGS) entry which is preliminary data.</text>
</comment>
<gene>
    <name evidence="4" type="ORF">DPMN_122255</name>
</gene>
<keyword evidence="2" id="KW-0732">Signal</keyword>
<dbReference type="Proteomes" id="UP000828390">
    <property type="component" value="Unassembled WGS sequence"/>
</dbReference>
<dbReference type="InterPro" id="IPR018247">
    <property type="entry name" value="EF_Hand_1_Ca_BS"/>
</dbReference>
<evidence type="ECO:0000313" key="5">
    <source>
        <dbReference type="Proteomes" id="UP000828390"/>
    </source>
</evidence>
<evidence type="ECO:0000313" key="4">
    <source>
        <dbReference type="EMBL" id="KAH3820511.1"/>
    </source>
</evidence>
<keyword evidence="1" id="KW-0106">Calcium</keyword>
<organism evidence="4 5">
    <name type="scientific">Dreissena polymorpha</name>
    <name type="common">Zebra mussel</name>
    <name type="synonym">Mytilus polymorpha</name>
    <dbReference type="NCBI Taxonomy" id="45954"/>
    <lineage>
        <taxon>Eukaryota</taxon>
        <taxon>Metazoa</taxon>
        <taxon>Spiralia</taxon>
        <taxon>Lophotrochozoa</taxon>
        <taxon>Mollusca</taxon>
        <taxon>Bivalvia</taxon>
        <taxon>Autobranchia</taxon>
        <taxon>Heteroconchia</taxon>
        <taxon>Euheterodonta</taxon>
        <taxon>Imparidentia</taxon>
        <taxon>Neoheterodontei</taxon>
        <taxon>Myida</taxon>
        <taxon>Dreissenoidea</taxon>
        <taxon>Dreissenidae</taxon>
        <taxon>Dreissena</taxon>
    </lineage>
</organism>
<dbReference type="PROSITE" id="PS50222">
    <property type="entry name" value="EF_HAND_2"/>
    <property type="match status" value="1"/>
</dbReference>
<sequence>MLFTFVCCLLVTRSLGLPENFQILADFIFDVVDVNPKDGIITESEWDIFYSAADSNNDQCLSKAEYQHQSPVITAAETAHLYSIYDHDHNGCIDLEDLKAEYYIMDQMDDGQVVKAEFEQYYINLLNFVVGNIITSRVTSPYGKTTSSANTLPGNFQALADFIFGVLDVTPKNDVVTESEWDVFYGSIDSNHDQCLSKAEYQHQSPAITAAETAQLYSIYDHDHNGCIDLEDLKAEYHIMDQRGDGRVVKSEFELYYVKLLNSILDNNTGPVS</sequence>
<evidence type="ECO:0000259" key="3">
    <source>
        <dbReference type="PROSITE" id="PS50222"/>
    </source>
</evidence>
<evidence type="ECO:0000256" key="2">
    <source>
        <dbReference type="SAM" id="SignalP"/>
    </source>
</evidence>
<name>A0A9D4GS70_DREPO</name>
<dbReference type="EMBL" id="JAIWYP010000005">
    <property type="protein sequence ID" value="KAH3820511.1"/>
    <property type="molecule type" value="Genomic_DNA"/>
</dbReference>
<dbReference type="GO" id="GO:0005509">
    <property type="term" value="F:calcium ion binding"/>
    <property type="evidence" value="ECO:0007669"/>
    <property type="project" value="InterPro"/>
</dbReference>
<keyword evidence="5" id="KW-1185">Reference proteome</keyword>